<feature type="region of interest" description="Disordered" evidence="2">
    <location>
        <begin position="128"/>
        <end position="184"/>
    </location>
</feature>
<proteinExistence type="predicted"/>
<dbReference type="Gene3D" id="3.40.50.1980">
    <property type="entry name" value="Nitrogenase molybdenum iron protein domain"/>
    <property type="match status" value="3"/>
</dbReference>
<sequence length="349" mass="39727">MTRIIKILIPVMLLALAACSNENSSAEDGGTLEVYTTVFPLKSFTEQIGGDTVQVETIYPKGVDIHTYEPTQQDMVGFAEGDLFIYTTDEFDQVANTIKNAVDGHTEFLPAAADISDEELLEYDHDHEHEEHGHEEDDEHGHEEHEEHGHEEHEDHEEHEHEEHEDHGHEEHHHDHGSTDPHIWLDPVFSQSMAEAIKDKLIALNPEEASMYEENYEALISDLEEIDQELAAVTDETARDTVYISHESIGYLADRYGFEQAAINGLNNEEPSQQELMTIVDDIESHNIDYILYEQNITSRITDTIQNSTDTEPLEFHNLEVLTADDPDDATYQSIMRENISVLEKALNE</sequence>
<evidence type="ECO:0000313" key="4">
    <source>
        <dbReference type="EMBL" id="MET3111870.1"/>
    </source>
</evidence>
<feature type="chain" id="PRO_5047379244" evidence="3">
    <location>
        <begin position="18"/>
        <end position="349"/>
    </location>
</feature>
<dbReference type="Pfam" id="PF01297">
    <property type="entry name" value="ZnuA"/>
    <property type="match status" value="1"/>
</dbReference>
<dbReference type="InterPro" id="IPR050492">
    <property type="entry name" value="Bact_metal-bind_prot9"/>
</dbReference>
<gene>
    <name evidence="4" type="ORF">ABHD89_002295</name>
</gene>
<dbReference type="Proteomes" id="UP001549019">
    <property type="component" value="Unassembled WGS sequence"/>
</dbReference>
<feature type="coiled-coil region" evidence="1">
    <location>
        <begin position="209"/>
        <end position="236"/>
    </location>
</feature>
<dbReference type="InterPro" id="IPR006127">
    <property type="entry name" value="ZnuA-like"/>
</dbReference>
<evidence type="ECO:0000313" key="5">
    <source>
        <dbReference type="Proteomes" id="UP001549019"/>
    </source>
</evidence>
<dbReference type="SUPFAM" id="SSF53807">
    <property type="entry name" value="Helical backbone' metal receptor"/>
    <property type="match status" value="1"/>
</dbReference>
<dbReference type="PROSITE" id="PS51257">
    <property type="entry name" value="PROKAR_LIPOPROTEIN"/>
    <property type="match status" value="1"/>
</dbReference>
<dbReference type="PANTHER" id="PTHR42953">
    <property type="entry name" value="HIGH-AFFINITY ZINC UPTAKE SYSTEM PROTEIN ZNUA-RELATED"/>
    <property type="match status" value="1"/>
</dbReference>
<dbReference type="EMBL" id="JBDZDV010000007">
    <property type="protein sequence ID" value="MET3111870.1"/>
    <property type="molecule type" value="Genomic_DNA"/>
</dbReference>
<evidence type="ECO:0000256" key="3">
    <source>
        <dbReference type="SAM" id="SignalP"/>
    </source>
</evidence>
<accession>A0ABV2EDL5</accession>
<dbReference type="RefSeq" id="WP_230821219.1">
    <property type="nucleotide sequence ID" value="NZ_JAJNCU010000002.1"/>
</dbReference>
<keyword evidence="5" id="KW-1185">Reference proteome</keyword>
<comment type="caution">
    <text evidence="4">The sequence shown here is derived from an EMBL/GenBank/DDBJ whole genome shotgun (WGS) entry which is preliminary data.</text>
</comment>
<keyword evidence="1" id="KW-0175">Coiled coil</keyword>
<feature type="compositionally biased region" description="Basic and acidic residues" evidence="2">
    <location>
        <begin position="128"/>
        <end position="179"/>
    </location>
</feature>
<evidence type="ECO:0000256" key="2">
    <source>
        <dbReference type="SAM" id="MobiDB-lite"/>
    </source>
</evidence>
<name>A0ABV2EDL5_9STAP</name>
<keyword evidence="3" id="KW-0732">Signal</keyword>
<evidence type="ECO:0000256" key="1">
    <source>
        <dbReference type="SAM" id="Coils"/>
    </source>
</evidence>
<reference evidence="4 5" key="1">
    <citation type="submission" date="2024-05" db="EMBL/GenBank/DDBJ databases">
        <title>Genomic Encyclopedia of Type Strains, Phase IV (KMG-IV): sequencing the most valuable type-strain genomes for metagenomic binning, comparative biology and taxonomic classification.</title>
        <authorList>
            <person name="Goeker M."/>
        </authorList>
    </citation>
    <scope>NUCLEOTIDE SEQUENCE [LARGE SCALE GENOMIC DNA]</scope>
    <source>
        <strain evidence="4 5">DSM 25286</strain>
    </source>
</reference>
<feature type="signal peptide" evidence="3">
    <location>
        <begin position="1"/>
        <end position="17"/>
    </location>
</feature>
<dbReference type="PANTHER" id="PTHR42953:SF8">
    <property type="entry name" value="ZINT DOMAIN-CONTAINING PROTEIN"/>
    <property type="match status" value="1"/>
</dbReference>
<organism evidence="4 5">
    <name type="scientific">Salinicoccus halitifaciens</name>
    <dbReference type="NCBI Taxonomy" id="1073415"/>
    <lineage>
        <taxon>Bacteria</taxon>
        <taxon>Bacillati</taxon>
        <taxon>Bacillota</taxon>
        <taxon>Bacilli</taxon>
        <taxon>Bacillales</taxon>
        <taxon>Staphylococcaceae</taxon>
        <taxon>Salinicoccus</taxon>
    </lineage>
</organism>
<protein>
    <submittedName>
        <fullName evidence="4">Zinc transport system substrate-binding protein</fullName>
    </submittedName>
</protein>